<reference evidence="1 2" key="2">
    <citation type="journal article" date="2015" name="Biomed. Res. Int.">
        <title>Effects of Arsenite Resistance on the Growth and Functional Gene Expression of Leptospirillum ferriphilum and Acidithiobacillus thiooxidans in Pure Culture and Coculture.</title>
        <authorList>
            <person name="Jiang H."/>
            <person name="Liang Y."/>
            <person name="Yin H."/>
            <person name="Xiao Y."/>
            <person name="Guo X."/>
            <person name="Xu Y."/>
            <person name="Hu Q."/>
            <person name="Liu H."/>
            <person name="Liu X."/>
        </authorList>
    </citation>
    <scope>NUCLEOTIDE SEQUENCE [LARGE SCALE GENOMIC DNA]</scope>
    <source>
        <strain evidence="1 2">YSK</strain>
    </source>
</reference>
<evidence type="ECO:0008006" key="3">
    <source>
        <dbReference type="Google" id="ProtNLM"/>
    </source>
</evidence>
<dbReference type="HOGENOM" id="CLU_2012410_0_0_0"/>
<dbReference type="OrthoDB" id="9871719at2"/>
<protein>
    <recommendedName>
        <fullName evidence="3">Response regulatory domain-containing protein</fullName>
    </recommendedName>
</protein>
<reference evidence="2" key="1">
    <citation type="submission" date="2014-02" db="EMBL/GenBank/DDBJ databases">
        <title>Complete genome sequence and comparative genomic analysis of the nitrogen-fixing bacterium Leptospirillum ferriphilum YSK.</title>
        <authorList>
            <person name="Guo X."/>
            <person name="Yin H."/>
            <person name="Liang Y."/>
            <person name="Hu Q."/>
            <person name="Ma L."/>
            <person name="Xiao Y."/>
            <person name="Zhang X."/>
            <person name="Qiu G."/>
            <person name="Liu X."/>
        </authorList>
    </citation>
    <scope>NUCLEOTIDE SEQUENCE [LARGE SCALE GENOMIC DNA]</scope>
    <source>
        <strain evidence="2">YSK</strain>
    </source>
</reference>
<dbReference type="Proteomes" id="UP000027059">
    <property type="component" value="Chromosome"/>
</dbReference>
<sequence length="123" mass="13776">MTENKSSEKIVVYLGKDLFLSGPIRQAALSEGWTFRQEDPGKVAALSLEGTIVAVFDLSALKDEVFPLSETLRRRKEKTTLVGISFHTDQDSLRRGQQAGVDKILHRSRMGPDLKMLLHEHVS</sequence>
<dbReference type="EMBL" id="CP007243">
    <property type="protein sequence ID" value="AIA31484.1"/>
    <property type="molecule type" value="Genomic_DNA"/>
</dbReference>
<proteinExistence type="predicted"/>
<organism evidence="1 2">
    <name type="scientific">Leptospirillum ferriphilum YSK</name>
    <dbReference type="NCBI Taxonomy" id="1441628"/>
    <lineage>
        <taxon>Bacteria</taxon>
        <taxon>Pseudomonadati</taxon>
        <taxon>Nitrospirota</taxon>
        <taxon>Nitrospiria</taxon>
        <taxon>Nitrospirales</taxon>
        <taxon>Nitrospiraceae</taxon>
        <taxon>Leptospirillum</taxon>
    </lineage>
</organism>
<name>A0A059XSA1_9BACT</name>
<accession>A0A059XSA1</accession>
<gene>
    <name evidence="1" type="ORF">Y981_02380</name>
</gene>
<dbReference type="RefSeq" id="WP_014960222.1">
    <property type="nucleotide sequence ID" value="NZ_CP007243.1"/>
</dbReference>
<dbReference type="AlphaFoldDB" id="A0A059XSA1"/>
<evidence type="ECO:0000313" key="2">
    <source>
        <dbReference type="Proteomes" id="UP000027059"/>
    </source>
</evidence>
<keyword evidence="2" id="KW-1185">Reference proteome</keyword>
<dbReference type="KEGG" id="lfp:Y981_02380"/>
<evidence type="ECO:0000313" key="1">
    <source>
        <dbReference type="EMBL" id="AIA31484.1"/>
    </source>
</evidence>